<proteinExistence type="predicted"/>
<organism evidence="2 3">
    <name type="scientific">Hanamia caeni</name>
    <dbReference type="NCBI Taxonomy" id="2294116"/>
    <lineage>
        <taxon>Bacteria</taxon>
        <taxon>Pseudomonadati</taxon>
        <taxon>Bacteroidota</taxon>
        <taxon>Chitinophagia</taxon>
        <taxon>Chitinophagales</taxon>
        <taxon>Chitinophagaceae</taxon>
        <taxon>Hanamia</taxon>
    </lineage>
</organism>
<dbReference type="RefSeq" id="WP_123119187.1">
    <property type="nucleotide sequence ID" value="NZ_RJJR01000001.1"/>
</dbReference>
<feature type="transmembrane region" description="Helical" evidence="1">
    <location>
        <begin position="12"/>
        <end position="33"/>
    </location>
</feature>
<evidence type="ECO:0000256" key="1">
    <source>
        <dbReference type="SAM" id="Phobius"/>
    </source>
</evidence>
<sequence>MKTRKETNSELIKYAGMGMQFLAGIGLGIFFGFKADEWLNISFPLLVWLLPLLIIISMTIKIIRDTSGKP</sequence>
<keyword evidence="1" id="KW-0812">Transmembrane</keyword>
<reference evidence="2 3" key="1">
    <citation type="submission" date="2018-11" db="EMBL/GenBank/DDBJ databases">
        <title>Draft genome sequence of Ferruginibacter sp. BO-59.</title>
        <authorList>
            <person name="Im W.T."/>
        </authorList>
    </citation>
    <scope>NUCLEOTIDE SEQUENCE [LARGE SCALE GENOMIC DNA]</scope>
    <source>
        <strain evidence="2 3">BO-59</strain>
    </source>
</reference>
<comment type="caution">
    <text evidence="2">The sequence shown here is derived from an EMBL/GenBank/DDBJ whole genome shotgun (WGS) entry which is preliminary data.</text>
</comment>
<keyword evidence="1" id="KW-0472">Membrane</keyword>
<dbReference type="AlphaFoldDB" id="A0A3M9NR87"/>
<protein>
    <submittedName>
        <fullName evidence="2">AtpZ/AtpI family protein</fullName>
    </submittedName>
</protein>
<evidence type="ECO:0000313" key="3">
    <source>
        <dbReference type="Proteomes" id="UP000267223"/>
    </source>
</evidence>
<feature type="transmembrane region" description="Helical" evidence="1">
    <location>
        <begin position="45"/>
        <end position="63"/>
    </location>
</feature>
<gene>
    <name evidence="2" type="ORF">EFY79_03070</name>
</gene>
<keyword evidence="3" id="KW-1185">Reference proteome</keyword>
<dbReference type="EMBL" id="RJJR01000001">
    <property type="protein sequence ID" value="RNI40296.1"/>
    <property type="molecule type" value="Genomic_DNA"/>
</dbReference>
<keyword evidence="1" id="KW-1133">Transmembrane helix</keyword>
<dbReference type="Proteomes" id="UP000267223">
    <property type="component" value="Unassembled WGS sequence"/>
</dbReference>
<accession>A0A3M9NR87</accession>
<evidence type="ECO:0000313" key="2">
    <source>
        <dbReference type="EMBL" id="RNI40296.1"/>
    </source>
</evidence>
<name>A0A3M9NR87_9BACT</name>